<accession>A0A918HJ03</accession>
<dbReference type="SUPFAM" id="SSF50998">
    <property type="entry name" value="Quinoprotein alcohol dehydrogenase-like"/>
    <property type="match status" value="1"/>
</dbReference>
<feature type="compositionally biased region" description="Low complexity" evidence="1">
    <location>
        <begin position="196"/>
        <end position="207"/>
    </location>
</feature>
<dbReference type="Gene3D" id="2.40.128.630">
    <property type="match status" value="1"/>
</dbReference>
<dbReference type="InterPro" id="IPR011047">
    <property type="entry name" value="Quinoprotein_ADH-like_sf"/>
</dbReference>
<feature type="compositionally biased region" description="Pro residues" evidence="1">
    <location>
        <begin position="68"/>
        <end position="82"/>
    </location>
</feature>
<feature type="compositionally biased region" description="Pro residues" evidence="1">
    <location>
        <begin position="157"/>
        <end position="182"/>
    </location>
</feature>
<evidence type="ECO:0000256" key="1">
    <source>
        <dbReference type="SAM" id="MobiDB-lite"/>
    </source>
</evidence>
<dbReference type="PANTHER" id="PTHR34512">
    <property type="entry name" value="CELL SURFACE PROTEIN"/>
    <property type="match status" value="1"/>
</dbReference>
<reference evidence="3" key="2">
    <citation type="submission" date="2020-09" db="EMBL/GenBank/DDBJ databases">
        <authorList>
            <person name="Sun Q."/>
            <person name="Ohkuma M."/>
        </authorList>
    </citation>
    <scope>NUCLEOTIDE SEQUENCE</scope>
    <source>
        <strain evidence="3">JCM 4125</strain>
    </source>
</reference>
<dbReference type="Gene3D" id="2.130.10.10">
    <property type="entry name" value="YVTN repeat-like/Quinoprotein amine dehydrogenase"/>
    <property type="match status" value="1"/>
</dbReference>
<dbReference type="EMBL" id="BMSA01000013">
    <property type="protein sequence ID" value="GGT62339.1"/>
    <property type="molecule type" value="Genomic_DNA"/>
</dbReference>
<feature type="compositionally biased region" description="Pro residues" evidence="1">
    <location>
        <begin position="43"/>
        <end position="58"/>
    </location>
</feature>
<dbReference type="Proteomes" id="UP000646776">
    <property type="component" value="Unassembled WGS sequence"/>
</dbReference>
<protein>
    <recommendedName>
        <fullName evidence="2">Pyrrolo-quinoline quinone repeat domain-containing protein</fullName>
    </recommendedName>
</protein>
<keyword evidence="4" id="KW-1185">Reference proteome</keyword>
<feature type="compositionally biased region" description="Pro residues" evidence="1">
    <location>
        <begin position="103"/>
        <end position="115"/>
    </location>
</feature>
<dbReference type="InterPro" id="IPR002372">
    <property type="entry name" value="PQQ_rpt_dom"/>
</dbReference>
<feature type="compositionally biased region" description="Pro residues" evidence="1">
    <location>
        <begin position="1"/>
        <end position="13"/>
    </location>
</feature>
<dbReference type="InterPro" id="IPR015943">
    <property type="entry name" value="WD40/YVTN_repeat-like_dom_sf"/>
</dbReference>
<feature type="domain" description="Pyrrolo-quinoline quinone repeat" evidence="2">
    <location>
        <begin position="311"/>
        <end position="436"/>
    </location>
</feature>
<dbReference type="AlphaFoldDB" id="A0A918HJ03"/>
<proteinExistence type="predicted"/>
<dbReference type="Pfam" id="PF13360">
    <property type="entry name" value="PQQ_2"/>
    <property type="match status" value="1"/>
</dbReference>
<feature type="region of interest" description="Disordered" evidence="1">
    <location>
        <begin position="1"/>
        <end position="220"/>
    </location>
</feature>
<evidence type="ECO:0000313" key="4">
    <source>
        <dbReference type="Proteomes" id="UP000646776"/>
    </source>
</evidence>
<comment type="caution">
    <text evidence="3">The sequence shown here is derived from an EMBL/GenBank/DDBJ whole genome shotgun (WGS) entry which is preliminary data.</text>
</comment>
<name>A0A918HJ03_9ACTN</name>
<evidence type="ECO:0000313" key="3">
    <source>
        <dbReference type="EMBL" id="GGT62339.1"/>
    </source>
</evidence>
<gene>
    <name evidence="3" type="ORF">GCM10010226_45120</name>
</gene>
<feature type="compositionally biased region" description="Low complexity" evidence="1">
    <location>
        <begin position="33"/>
        <end position="42"/>
    </location>
</feature>
<reference evidence="3" key="1">
    <citation type="journal article" date="2014" name="Int. J. Syst. Evol. Microbiol.">
        <title>Complete genome sequence of Corynebacterium casei LMG S-19264T (=DSM 44701T), isolated from a smear-ripened cheese.</title>
        <authorList>
            <consortium name="US DOE Joint Genome Institute (JGI-PGF)"/>
            <person name="Walter F."/>
            <person name="Albersmeier A."/>
            <person name="Kalinowski J."/>
            <person name="Ruckert C."/>
        </authorList>
    </citation>
    <scope>NUCLEOTIDE SEQUENCE</scope>
    <source>
        <strain evidence="3">JCM 4125</strain>
    </source>
</reference>
<dbReference type="PANTHER" id="PTHR34512:SF30">
    <property type="entry name" value="OUTER MEMBRANE PROTEIN ASSEMBLY FACTOR BAMB"/>
    <property type="match status" value="1"/>
</dbReference>
<sequence>MTQPPPNQPPQDQPPQQGAFGPPEPQDAVPQEGAGQDAATPQDAPPPAPQNTPAPPAGAPGFGAPQTPAAPPFAPPAAPPGGPQLSKTPEGGGPMPHQTGRPPQAPQAPPTPPQPGYGYPGQAPPTPPQPAYGYPQAGAPQPPQPPTTPGYGYPGQAPAPSPYAQSPQPPAPYGQPGAPYPPQQGYGYPGQPPTVPGYGYPGQPTVPLHAQGGPGTGGGGKKINAQAAIIVSAVVAIALIVGGGVWYANSGDGGKKDDTASTGGTDGGGDDKGDTGGTTSTGGKEKAPADTSAKILFQLPMPVVKKDDSVGVRGSWMTDKAYVKTGVNEVVGYDLDKGTKLWTVKLPGPVCEASRFATDDYRTAVVFQASTADTASCDQVAAIDLAAGKQLWKKTVASGDYPVDFDNVTVSANTVALGGTDGGAAFDIDSGKALWAPKATDTCYDAGYGGGPKLVAVRKCGGFDDPQLNIQTIDPASGKVISEYKMTKGIEYASVVSTEPLVVAADVGDSAGDGSGISDFFSIDNKTGKLRTRISVPGDDFAADCEGITKIEQCSGLAVGNGRIYVPTEEHEGTAEYSRTNEIVAFDLATGKQTGQRADAGDEYTIYPLRMDGSSLIAYKRPPYDKGGQIVSIDGGSFKETKLLENPSTEASVDAETSMLPEYSEILYSQGHMYMSQVYASESSSDDPEYLALAFGTSG</sequence>
<feature type="region of interest" description="Disordered" evidence="1">
    <location>
        <begin position="250"/>
        <end position="291"/>
    </location>
</feature>
<dbReference type="RefSeq" id="WP_189713144.1">
    <property type="nucleotide sequence ID" value="NZ_BMSA01000013.1"/>
</dbReference>
<organism evidence="3 4">
    <name type="scientific">Streptomyces phaeofaciens</name>
    <dbReference type="NCBI Taxonomy" id="68254"/>
    <lineage>
        <taxon>Bacteria</taxon>
        <taxon>Bacillati</taxon>
        <taxon>Actinomycetota</taxon>
        <taxon>Actinomycetes</taxon>
        <taxon>Kitasatosporales</taxon>
        <taxon>Streptomycetaceae</taxon>
        <taxon>Streptomyces</taxon>
    </lineage>
</organism>
<evidence type="ECO:0000259" key="2">
    <source>
        <dbReference type="Pfam" id="PF13360"/>
    </source>
</evidence>